<feature type="transmembrane region" description="Helical" evidence="1">
    <location>
        <begin position="145"/>
        <end position="164"/>
    </location>
</feature>
<feature type="transmembrane region" description="Helical" evidence="1">
    <location>
        <begin position="6"/>
        <end position="29"/>
    </location>
</feature>
<dbReference type="EMBL" id="BARU01024532">
    <property type="protein sequence ID" value="GAH50353.1"/>
    <property type="molecule type" value="Genomic_DNA"/>
</dbReference>
<keyword evidence="1" id="KW-0472">Membrane</keyword>
<feature type="transmembrane region" description="Helical" evidence="1">
    <location>
        <begin position="107"/>
        <end position="125"/>
    </location>
</feature>
<evidence type="ECO:0000256" key="1">
    <source>
        <dbReference type="SAM" id="Phobius"/>
    </source>
</evidence>
<sequence>MDPIIIALNIIKLILPLITGIIALIAGFIELRLNSKNWLNRWFFSFFISASLGYLIYSVYHIIIFSSTITSIAAVITQIFFNFIPISLVMTVFVLEKFPKIAMSLRYLGPMMLVFILMSFGYFFFPPIPEPLLFENGVINTETYPPWFVFVNILRMELFVYALFKYAKITKKTEGEAKQRMRWFFIGIL</sequence>
<name>X1HYH0_9ZZZZ</name>
<feature type="non-terminal residue" evidence="2">
    <location>
        <position position="189"/>
    </location>
</feature>
<protein>
    <recommendedName>
        <fullName evidence="3">Histidine kinase N-terminal 7TM region domain-containing protein</fullName>
    </recommendedName>
</protein>
<keyword evidence="1" id="KW-0812">Transmembrane</keyword>
<reference evidence="2" key="1">
    <citation type="journal article" date="2014" name="Front. Microbiol.">
        <title>High frequency of phylogenetically diverse reductive dehalogenase-homologous genes in deep subseafloor sedimentary metagenomes.</title>
        <authorList>
            <person name="Kawai M."/>
            <person name="Futagami T."/>
            <person name="Toyoda A."/>
            <person name="Takaki Y."/>
            <person name="Nishi S."/>
            <person name="Hori S."/>
            <person name="Arai W."/>
            <person name="Tsubouchi T."/>
            <person name="Morono Y."/>
            <person name="Uchiyama I."/>
            <person name="Ito T."/>
            <person name="Fujiyama A."/>
            <person name="Inagaki F."/>
            <person name="Takami H."/>
        </authorList>
    </citation>
    <scope>NUCLEOTIDE SEQUENCE</scope>
    <source>
        <strain evidence="2">Expedition CK06-06</strain>
    </source>
</reference>
<accession>X1HYH0</accession>
<organism evidence="2">
    <name type="scientific">marine sediment metagenome</name>
    <dbReference type="NCBI Taxonomy" id="412755"/>
    <lineage>
        <taxon>unclassified sequences</taxon>
        <taxon>metagenomes</taxon>
        <taxon>ecological metagenomes</taxon>
    </lineage>
</organism>
<dbReference type="AlphaFoldDB" id="X1HYH0"/>
<gene>
    <name evidence="2" type="ORF">S03H2_39648</name>
</gene>
<evidence type="ECO:0000313" key="2">
    <source>
        <dbReference type="EMBL" id="GAH50353.1"/>
    </source>
</evidence>
<proteinExistence type="predicted"/>
<comment type="caution">
    <text evidence="2">The sequence shown here is derived from an EMBL/GenBank/DDBJ whole genome shotgun (WGS) entry which is preliminary data.</text>
</comment>
<feature type="transmembrane region" description="Helical" evidence="1">
    <location>
        <begin position="69"/>
        <end position="95"/>
    </location>
</feature>
<keyword evidence="1" id="KW-1133">Transmembrane helix</keyword>
<feature type="transmembrane region" description="Helical" evidence="1">
    <location>
        <begin position="41"/>
        <end position="63"/>
    </location>
</feature>
<evidence type="ECO:0008006" key="3">
    <source>
        <dbReference type="Google" id="ProtNLM"/>
    </source>
</evidence>